<feature type="domain" description="NADP-dependent oxidoreductase" evidence="1">
    <location>
        <begin position="22"/>
        <end position="130"/>
    </location>
</feature>
<evidence type="ECO:0000259" key="1">
    <source>
        <dbReference type="Pfam" id="PF00248"/>
    </source>
</evidence>
<name>A0AAV7A5C6_ENGPU</name>
<dbReference type="SUPFAM" id="SSF51430">
    <property type="entry name" value="NAD(P)-linked oxidoreductase"/>
    <property type="match status" value="1"/>
</dbReference>
<organism evidence="2 3">
    <name type="scientific">Engystomops pustulosus</name>
    <name type="common">Tungara frog</name>
    <name type="synonym">Physalaemus pustulosus</name>
    <dbReference type="NCBI Taxonomy" id="76066"/>
    <lineage>
        <taxon>Eukaryota</taxon>
        <taxon>Metazoa</taxon>
        <taxon>Chordata</taxon>
        <taxon>Craniata</taxon>
        <taxon>Vertebrata</taxon>
        <taxon>Euteleostomi</taxon>
        <taxon>Amphibia</taxon>
        <taxon>Batrachia</taxon>
        <taxon>Anura</taxon>
        <taxon>Neobatrachia</taxon>
        <taxon>Hyloidea</taxon>
        <taxon>Leptodactylidae</taxon>
        <taxon>Leiuperinae</taxon>
        <taxon>Engystomops</taxon>
    </lineage>
</organism>
<dbReference type="PRINTS" id="PR00069">
    <property type="entry name" value="ALDKETRDTASE"/>
</dbReference>
<evidence type="ECO:0000313" key="2">
    <source>
        <dbReference type="EMBL" id="KAG8555074.1"/>
    </source>
</evidence>
<reference evidence="2" key="1">
    <citation type="thesis" date="2020" institute="ProQuest LLC" country="789 East Eisenhower Parkway, Ann Arbor, MI, USA">
        <title>Comparative Genomics and Chromosome Evolution.</title>
        <authorList>
            <person name="Mudd A.B."/>
        </authorList>
    </citation>
    <scope>NUCLEOTIDE SEQUENCE</scope>
    <source>
        <strain evidence="2">237g6f4</strain>
        <tissue evidence="2">Blood</tissue>
    </source>
</reference>
<dbReference type="AlphaFoldDB" id="A0AAV7A5C6"/>
<proteinExistence type="predicted"/>
<comment type="caution">
    <text evidence="2">The sequence shown here is derived from an EMBL/GenBank/DDBJ whole genome shotgun (WGS) entry which is preliminary data.</text>
</comment>
<dbReference type="Pfam" id="PF00248">
    <property type="entry name" value="Aldo_ket_red"/>
    <property type="match status" value="1"/>
</dbReference>
<sequence>MEKLGGKGRRNAIGSPGQLNKAIDDVLSIAAVKPAVLQVECPRNLAQNELIAYCHQRGMVVTGYSPLGSPDRSWRKPEDPVLLEEPSVLAMAKKYHKSEAQILLRWQVRGESYLCPTKCHPLPGSCRTLQVFDSV</sequence>
<keyword evidence="3" id="KW-1185">Reference proteome</keyword>
<dbReference type="Proteomes" id="UP000824782">
    <property type="component" value="Unassembled WGS sequence"/>
</dbReference>
<gene>
    <name evidence="2" type="ORF">GDO81_017573</name>
</gene>
<dbReference type="InterPro" id="IPR023210">
    <property type="entry name" value="NADP_OxRdtase_dom"/>
</dbReference>
<dbReference type="PANTHER" id="PTHR11732">
    <property type="entry name" value="ALDO/KETO REDUCTASE"/>
    <property type="match status" value="1"/>
</dbReference>
<dbReference type="InterPro" id="IPR036812">
    <property type="entry name" value="NAD(P)_OxRdtase_dom_sf"/>
</dbReference>
<accession>A0AAV7A5C6</accession>
<dbReference type="GO" id="GO:0016491">
    <property type="term" value="F:oxidoreductase activity"/>
    <property type="evidence" value="ECO:0007669"/>
    <property type="project" value="InterPro"/>
</dbReference>
<dbReference type="EMBL" id="WNYA01000009">
    <property type="protein sequence ID" value="KAG8555074.1"/>
    <property type="molecule type" value="Genomic_DNA"/>
</dbReference>
<dbReference type="Gene3D" id="3.20.20.100">
    <property type="entry name" value="NADP-dependent oxidoreductase domain"/>
    <property type="match status" value="1"/>
</dbReference>
<protein>
    <recommendedName>
        <fullName evidence="1">NADP-dependent oxidoreductase domain-containing protein</fullName>
    </recommendedName>
</protein>
<dbReference type="InterPro" id="IPR020471">
    <property type="entry name" value="AKR"/>
</dbReference>
<evidence type="ECO:0000313" key="3">
    <source>
        <dbReference type="Proteomes" id="UP000824782"/>
    </source>
</evidence>